<evidence type="ECO:0000256" key="5">
    <source>
        <dbReference type="ARBA" id="ARBA00022989"/>
    </source>
</evidence>
<evidence type="ECO:0000256" key="3">
    <source>
        <dbReference type="ARBA" id="ARBA00022679"/>
    </source>
</evidence>
<evidence type="ECO:0000256" key="4">
    <source>
        <dbReference type="ARBA" id="ARBA00022692"/>
    </source>
</evidence>
<evidence type="ECO:0000256" key="9">
    <source>
        <dbReference type="ARBA" id="ARBA00023264"/>
    </source>
</evidence>
<comment type="subunit">
    <text evidence="10">Probably interacts with PlsX.</text>
</comment>
<comment type="catalytic activity">
    <reaction evidence="10">
        <text>an acyl phosphate + sn-glycerol 3-phosphate = a 1-acyl-sn-glycero-3-phosphate + phosphate</text>
        <dbReference type="Rhea" id="RHEA:34075"/>
        <dbReference type="ChEBI" id="CHEBI:43474"/>
        <dbReference type="ChEBI" id="CHEBI:57597"/>
        <dbReference type="ChEBI" id="CHEBI:57970"/>
        <dbReference type="ChEBI" id="CHEBI:59918"/>
        <dbReference type="EC" id="2.3.1.275"/>
    </reaction>
</comment>
<feature type="transmembrane region" description="Helical" evidence="10">
    <location>
        <begin position="124"/>
        <end position="146"/>
    </location>
</feature>
<dbReference type="EC" id="2.3.1.275" evidence="10"/>
<comment type="similarity">
    <text evidence="10">Belongs to the PlsY family.</text>
</comment>
<evidence type="ECO:0000256" key="11">
    <source>
        <dbReference type="SAM" id="MobiDB-lite"/>
    </source>
</evidence>
<comment type="caution">
    <text evidence="12">The sequence shown here is derived from an EMBL/GenBank/DDBJ whole genome shotgun (WGS) entry which is preliminary data.</text>
</comment>
<evidence type="ECO:0000256" key="8">
    <source>
        <dbReference type="ARBA" id="ARBA00023209"/>
    </source>
</evidence>
<keyword evidence="4 10" id="KW-0812">Transmembrane</keyword>
<sequence>MQETLQNFLYPVLAAVAGYLIGSLSFAVIISRAMGLSDPRSYGSGNPGATNVLRSGNKAAAVLTLVFDALKGYVPVLLVSLFGERLGLGEGTAALVGLGAFLGHLWPIFFRFEGGKGVATAAGVILALNPVLGAAALATWLIIAYFSRYSSLASLTAAAFAPFYQMLIWGTGPIVGALILMALLLVWRHEGNIRKLLNGTESKLGQKAGADANPAPGTSKKHPHGQGPKAPGHSHHHSTKKKGS</sequence>
<evidence type="ECO:0000313" key="13">
    <source>
        <dbReference type="Proteomes" id="UP001219862"/>
    </source>
</evidence>
<keyword evidence="7 10" id="KW-0472">Membrane</keyword>
<organism evidence="12 13">
    <name type="scientific">Roseateles koreensis</name>
    <dbReference type="NCBI Taxonomy" id="2987526"/>
    <lineage>
        <taxon>Bacteria</taxon>
        <taxon>Pseudomonadati</taxon>
        <taxon>Pseudomonadota</taxon>
        <taxon>Betaproteobacteria</taxon>
        <taxon>Burkholderiales</taxon>
        <taxon>Sphaerotilaceae</taxon>
        <taxon>Roseateles</taxon>
    </lineage>
</organism>
<feature type="region of interest" description="Disordered" evidence="11">
    <location>
        <begin position="204"/>
        <end position="244"/>
    </location>
</feature>
<dbReference type="Proteomes" id="UP001219862">
    <property type="component" value="Unassembled WGS sequence"/>
</dbReference>
<keyword evidence="8 10" id="KW-0594">Phospholipid biosynthesis</keyword>
<protein>
    <recommendedName>
        <fullName evidence="10">Glycerol-3-phosphate acyltransferase</fullName>
    </recommendedName>
    <alternativeName>
        <fullName evidence="10">Acyl-PO4 G3P acyltransferase</fullName>
    </alternativeName>
    <alternativeName>
        <fullName evidence="10">Acyl-phosphate--glycerol-3-phosphate acyltransferase</fullName>
    </alternativeName>
    <alternativeName>
        <fullName evidence="10">G3P acyltransferase</fullName>
        <shortName evidence="10">GPAT</shortName>
        <ecNumber evidence="10">2.3.1.275</ecNumber>
    </alternativeName>
    <alternativeName>
        <fullName evidence="10">Lysophosphatidic acid synthase</fullName>
        <shortName evidence="10">LPA synthase</shortName>
    </alternativeName>
</protein>
<dbReference type="HAMAP" id="MF_01043">
    <property type="entry name" value="PlsY"/>
    <property type="match status" value="1"/>
</dbReference>
<keyword evidence="5 10" id="KW-1133">Transmembrane helix</keyword>
<comment type="subcellular location">
    <subcellularLocation>
        <location evidence="10">Cell membrane</location>
        <topology evidence="10">Multi-pass membrane protein</topology>
    </subcellularLocation>
</comment>
<feature type="transmembrane region" description="Helical" evidence="10">
    <location>
        <begin position="166"/>
        <end position="187"/>
    </location>
</feature>
<feature type="compositionally biased region" description="Basic residues" evidence="11">
    <location>
        <begin position="232"/>
        <end position="244"/>
    </location>
</feature>
<keyword evidence="2 10" id="KW-0444">Lipid biosynthesis</keyword>
<gene>
    <name evidence="10 12" type="primary">plsY</name>
    <name evidence="12" type="ORF">PRZ01_13730</name>
</gene>
<evidence type="ECO:0000256" key="7">
    <source>
        <dbReference type="ARBA" id="ARBA00023136"/>
    </source>
</evidence>
<keyword evidence="9 10" id="KW-1208">Phospholipid metabolism</keyword>
<dbReference type="PANTHER" id="PTHR30309">
    <property type="entry name" value="INNER MEMBRANE PROTEIN YGIH"/>
    <property type="match status" value="1"/>
</dbReference>
<keyword evidence="12" id="KW-0012">Acyltransferase</keyword>
<feature type="transmembrane region" description="Helical" evidence="10">
    <location>
        <begin position="12"/>
        <end position="30"/>
    </location>
</feature>
<dbReference type="GO" id="GO:0004366">
    <property type="term" value="F:glycerol-3-phosphate O-acyltransferase activity"/>
    <property type="evidence" value="ECO:0007669"/>
    <property type="project" value="UniProtKB-EC"/>
</dbReference>
<evidence type="ECO:0000313" key="12">
    <source>
        <dbReference type="EMBL" id="MDC8786249.1"/>
    </source>
</evidence>
<dbReference type="NCBIfam" id="TIGR00023">
    <property type="entry name" value="glycerol-3-phosphate 1-O-acyltransferase PlsY"/>
    <property type="match status" value="1"/>
</dbReference>
<accession>A0ABT5KTJ6</accession>
<dbReference type="RefSeq" id="WP_273597366.1">
    <property type="nucleotide sequence ID" value="NZ_JAQQXS010000012.1"/>
</dbReference>
<reference evidence="12 13" key="1">
    <citation type="submission" date="2022-10" db="EMBL/GenBank/DDBJ databases">
        <title>paucibacter sp. hw8 Genome sequencing.</title>
        <authorList>
            <person name="Park S."/>
        </authorList>
    </citation>
    <scope>NUCLEOTIDE SEQUENCE [LARGE SCALE GENOMIC DNA]</scope>
    <source>
        <strain evidence="13">hw8</strain>
    </source>
</reference>
<evidence type="ECO:0000256" key="10">
    <source>
        <dbReference type="HAMAP-Rule" id="MF_01043"/>
    </source>
</evidence>
<comment type="function">
    <text evidence="10">Catalyzes the transfer of an acyl group from acyl-phosphate (acyl-PO(4)) to glycerol-3-phosphate (G3P) to form lysophosphatidic acid (LPA). This enzyme utilizes acyl-phosphate as fatty acyl donor, but not acyl-CoA or acyl-ACP.</text>
</comment>
<proteinExistence type="inferred from homology"/>
<evidence type="ECO:0000256" key="6">
    <source>
        <dbReference type="ARBA" id="ARBA00023098"/>
    </source>
</evidence>
<keyword evidence="6 10" id="KW-0443">Lipid metabolism</keyword>
<keyword evidence="3 10" id="KW-0808">Transferase</keyword>
<dbReference type="SMART" id="SM01207">
    <property type="entry name" value="G3P_acyltransf"/>
    <property type="match status" value="1"/>
</dbReference>
<dbReference type="InterPro" id="IPR003811">
    <property type="entry name" value="G3P_acylTferase_PlsY"/>
</dbReference>
<feature type="transmembrane region" description="Helical" evidence="10">
    <location>
        <begin position="94"/>
        <end position="112"/>
    </location>
</feature>
<keyword evidence="13" id="KW-1185">Reference proteome</keyword>
<evidence type="ECO:0000256" key="2">
    <source>
        <dbReference type="ARBA" id="ARBA00022516"/>
    </source>
</evidence>
<evidence type="ECO:0000256" key="1">
    <source>
        <dbReference type="ARBA" id="ARBA00022475"/>
    </source>
</evidence>
<dbReference type="EMBL" id="JAQQXS010000012">
    <property type="protein sequence ID" value="MDC8786249.1"/>
    <property type="molecule type" value="Genomic_DNA"/>
</dbReference>
<dbReference type="Pfam" id="PF02660">
    <property type="entry name" value="G3P_acyltransf"/>
    <property type="match status" value="1"/>
</dbReference>
<keyword evidence="1 10" id="KW-1003">Cell membrane</keyword>
<dbReference type="PANTHER" id="PTHR30309:SF0">
    <property type="entry name" value="GLYCEROL-3-PHOSPHATE ACYLTRANSFERASE-RELATED"/>
    <property type="match status" value="1"/>
</dbReference>
<comment type="pathway">
    <text evidence="10">Lipid metabolism; phospholipid metabolism.</text>
</comment>
<name>A0ABT5KTJ6_9BURK</name>